<accession>A0A2T1NAY8</accession>
<dbReference type="PANTHER" id="PTHR33734:SF22">
    <property type="entry name" value="MEMBRANE-BOUND LYTIC MUREIN TRANSGLYCOSYLASE D"/>
    <property type="match status" value="1"/>
</dbReference>
<dbReference type="Pfam" id="PF01094">
    <property type="entry name" value="ANF_receptor"/>
    <property type="match status" value="1"/>
</dbReference>
<dbReference type="SUPFAM" id="SSF54106">
    <property type="entry name" value="LysM domain"/>
    <property type="match status" value="3"/>
</dbReference>
<feature type="signal peptide" evidence="5">
    <location>
        <begin position="1"/>
        <end position="21"/>
    </location>
</feature>
<evidence type="ECO:0000256" key="5">
    <source>
        <dbReference type="SAM" id="SignalP"/>
    </source>
</evidence>
<evidence type="ECO:0000259" key="6">
    <source>
        <dbReference type="PROSITE" id="PS51782"/>
    </source>
</evidence>
<dbReference type="GO" id="GO:0016020">
    <property type="term" value="C:membrane"/>
    <property type="evidence" value="ECO:0007669"/>
    <property type="project" value="UniProtKB-SubCell"/>
</dbReference>
<sequence>MRKLLYILGLLMVFSCASAKAQNYKTHKVQAGETLEQIAKQYNVSKSSVLALNPDARKGLKVSSVLIIPKKGVVVKEPETKTKETKTLLGFKTHKVKRKETLYSLSKEYDVTQEDIKKHNPELYANNLRKGDRIKIPEYKIVKEVVETKSPLTTYTVQPKEGKWRIAYKYGITVQELEDLNPEMNDVLQPGDVVNVPNKEAETIKEVDEKYSYYTVLPKEGFYRIKLKTGLTQEDLEKLNPELEETGLKEGMVLKIPFKGSNSTIEGVVSSMTTNAGKVDLTKSNINPETKKIAIMLPFGLNKVNTDSIYDTKKQIETDRYLSVSLDFYTGVKVALDSLQELGVNLKVDVFDTQNRESEVASILRSNDFSETSAVIGPMMKDNFNTVASQLSNQKIPVVSPLTKTVNLGDNVFQSRPSEDMLEDAIINYFKKDSTAHVIIISDKKHKSISDKLKREFTRASILSSRTERKTGKDAYYVLDQDIINVLKPGKNVVFLETDNPGFVSNVSSLLNSKIVTGTNIILTTTKMDKAFEDEEVRNTHLSNLSFTYSDIKKSFNEDENNSFAKRYKSTYNELPNSYATRGFDITMDIVLRLVTSEDLYMSANQYPLTTYVENKFAYKKKLFGGYYNDAVYLVKYSDLKIVEVTE</sequence>
<dbReference type="Proteomes" id="UP000238430">
    <property type="component" value="Unassembled WGS sequence"/>
</dbReference>
<dbReference type="RefSeq" id="WP_106679420.1">
    <property type="nucleotide sequence ID" value="NZ_JACHWV010000003.1"/>
</dbReference>
<feature type="chain" id="PRO_5015430235" evidence="5">
    <location>
        <begin position="22"/>
        <end position="647"/>
    </location>
</feature>
<evidence type="ECO:0000256" key="2">
    <source>
        <dbReference type="ARBA" id="ARBA00022692"/>
    </source>
</evidence>
<keyword evidence="3" id="KW-1133">Transmembrane helix</keyword>
<gene>
    <name evidence="7" type="ORF">C7H61_10065</name>
</gene>
<dbReference type="Gene3D" id="3.40.50.2300">
    <property type="match status" value="2"/>
</dbReference>
<name>A0A2T1NAY8_9FLAO</name>
<dbReference type="PROSITE" id="PS51257">
    <property type="entry name" value="PROKAR_LIPOPROTEIN"/>
    <property type="match status" value="1"/>
</dbReference>
<proteinExistence type="predicted"/>
<organism evidence="7 8">
    <name type="scientific">Mesoflavibacter zeaxanthinifaciens subsp. sabulilitoris</name>
    <dbReference type="NCBI Taxonomy" id="1520893"/>
    <lineage>
        <taxon>Bacteria</taxon>
        <taxon>Pseudomonadati</taxon>
        <taxon>Bacteroidota</taxon>
        <taxon>Flavobacteriia</taxon>
        <taxon>Flavobacteriales</taxon>
        <taxon>Flavobacteriaceae</taxon>
        <taxon>Mesoflavibacter</taxon>
    </lineage>
</organism>
<dbReference type="InterPro" id="IPR028082">
    <property type="entry name" value="Peripla_BP_I"/>
</dbReference>
<dbReference type="InterPro" id="IPR001828">
    <property type="entry name" value="ANF_lig-bd_rcpt"/>
</dbReference>
<evidence type="ECO:0000256" key="4">
    <source>
        <dbReference type="ARBA" id="ARBA00023136"/>
    </source>
</evidence>
<dbReference type="SMART" id="SM00257">
    <property type="entry name" value="LysM"/>
    <property type="match status" value="4"/>
</dbReference>
<feature type="domain" description="LysM" evidence="6">
    <location>
        <begin position="92"/>
        <end position="136"/>
    </location>
</feature>
<dbReference type="PROSITE" id="PS51782">
    <property type="entry name" value="LYSM"/>
    <property type="match status" value="4"/>
</dbReference>
<dbReference type="InterPro" id="IPR018392">
    <property type="entry name" value="LysM"/>
</dbReference>
<dbReference type="PANTHER" id="PTHR33734">
    <property type="entry name" value="LYSM DOMAIN-CONTAINING GPI-ANCHORED PROTEIN 2"/>
    <property type="match status" value="1"/>
</dbReference>
<feature type="domain" description="LysM" evidence="6">
    <location>
        <begin position="25"/>
        <end position="74"/>
    </location>
</feature>
<dbReference type="SUPFAM" id="SSF53822">
    <property type="entry name" value="Periplasmic binding protein-like I"/>
    <property type="match status" value="1"/>
</dbReference>
<reference evidence="7 8" key="1">
    <citation type="submission" date="2018-03" db="EMBL/GenBank/DDBJ databases">
        <title>Mesoflavibacter sp. HG37 and Mesoflavibacter sp. HG96 sp.nov., two marine bacteria isolated from seawater of Western Pacific Ocean.</title>
        <authorList>
            <person name="Cheng H."/>
            <person name="Wu Y.-H."/>
            <person name="Guo L.-L."/>
            <person name="Xu X.-W."/>
        </authorList>
    </citation>
    <scope>NUCLEOTIDE SEQUENCE [LARGE SCALE GENOMIC DNA]</scope>
    <source>
        <strain evidence="7 8">KCTC 42117</strain>
    </source>
</reference>
<dbReference type="Gene3D" id="3.10.350.10">
    <property type="entry name" value="LysM domain"/>
    <property type="match status" value="4"/>
</dbReference>
<evidence type="ECO:0000313" key="7">
    <source>
        <dbReference type="EMBL" id="PSG89288.1"/>
    </source>
</evidence>
<keyword evidence="8" id="KW-1185">Reference proteome</keyword>
<evidence type="ECO:0000256" key="3">
    <source>
        <dbReference type="ARBA" id="ARBA00022989"/>
    </source>
</evidence>
<protein>
    <submittedName>
        <fullName evidence="7">Peptidoglycan-binding protein</fullName>
    </submittedName>
</protein>
<dbReference type="OrthoDB" id="2149800at2"/>
<keyword evidence="4" id="KW-0472">Membrane</keyword>
<dbReference type="InterPro" id="IPR036779">
    <property type="entry name" value="LysM_dom_sf"/>
</dbReference>
<comment type="caution">
    <text evidence="7">The sequence shown here is derived from an EMBL/GenBank/DDBJ whole genome shotgun (WGS) entry which is preliminary data.</text>
</comment>
<evidence type="ECO:0000313" key="8">
    <source>
        <dbReference type="Proteomes" id="UP000238430"/>
    </source>
</evidence>
<comment type="subcellular location">
    <subcellularLocation>
        <location evidence="1">Membrane</location>
    </subcellularLocation>
</comment>
<feature type="domain" description="LysM" evidence="6">
    <location>
        <begin position="153"/>
        <end position="196"/>
    </location>
</feature>
<dbReference type="CDD" id="cd00118">
    <property type="entry name" value="LysM"/>
    <property type="match status" value="4"/>
</dbReference>
<dbReference type="AlphaFoldDB" id="A0A2T1NAY8"/>
<dbReference type="EMBL" id="PXOT01000024">
    <property type="protein sequence ID" value="PSG89288.1"/>
    <property type="molecule type" value="Genomic_DNA"/>
</dbReference>
<dbReference type="Pfam" id="PF01476">
    <property type="entry name" value="LysM"/>
    <property type="match status" value="4"/>
</dbReference>
<keyword evidence="5" id="KW-0732">Signal</keyword>
<feature type="domain" description="LysM" evidence="6">
    <location>
        <begin position="212"/>
        <end position="256"/>
    </location>
</feature>
<evidence type="ECO:0000256" key="1">
    <source>
        <dbReference type="ARBA" id="ARBA00004370"/>
    </source>
</evidence>
<keyword evidence="2" id="KW-0812">Transmembrane</keyword>
<dbReference type="CDD" id="cd06268">
    <property type="entry name" value="PBP1_ABC_transporter_LIVBP-like"/>
    <property type="match status" value="1"/>
</dbReference>